<dbReference type="STRING" id="1797460.A3E73_03050"/>
<dbReference type="PANTHER" id="PTHR34610">
    <property type="entry name" value="SSL7007 PROTEIN"/>
    <property type="match status" value="1"/>
</dbReference>
<dbReference type="AlphaFoldDB" id="A0A1F5DN18"/>
<dbReference type="Pfam" id="PF13470">
    <property type="entry name" value="PIN_3"/>
    <property type="match status" value="1"/>
</dbReference>
<dbReference type="InterPro" id="IPR029060">
    <property type="entry name" value="PIN-like_dom_sf"/>
</dbReference>
<dbReference type="InterPro" id="IPR002850">
    <property type="entry name" value="PIN_toxin-like"/>
</dbReference>
<dbReference type="EMBL" id="MEZN01000016">
    <property type="protein sequence ID" value="OGD56440.1"/>
    <property type="molecule type" value="Genomic_DNA"/>
</dbReference>
<organism evidence="2 3">
    <name type="scientific">Candidatus Beckwithbacteria bacterium RIFCSPHIGHO2_12_FULL_47_17</name>
    <dbReference type="NCBI Taxonomy" id="1797460"/>
    <lineage>
        <taxon>Bacteria</taxon>
        <taxon>Candidatus Beckwithiibacteriota</taxon>
    </lineage>
</organism>
<dbReference type="NCBIfam" id="TIGR00305">
    <property type="entry name" value="putative toxin-antitoxin system toxin component, PIN family"/>
    <property type="match status" value="1"/>
</dbReference>
<evidence type="ECO:0000259" key="1">
    <source>
        <dbReference type="SMART" id="SM00670"/>
    </source>
</evidence>
<evidence type="ECO:0000313" key="3">
    <source>
        <dbReference type="Proteomes" id="UP000176791"/>
    </source>
</evidence>
<dbReference type="PANTHER" id="PTHR34610:SF3">
    <property type="entry name" value="SSL7007 PROTEIN"/>
    <property type="match status" value="1"/>
</dbReference>
<dbReference type="InterPro" id="IPR002716">
    <property type="entry name" value="PIN_dom"/>
</dbReference>
<feature type="domain" description="PIN" evidence="1">
    <location>
        <begin position="7"/>
        <end position="116"/>
    </location>
</feature>
<dbReference type="SUPFAM" id="SSF88723">
    <property type="entry name" value="PIN domain-like"/>
    <property type="match status" value="1"/>
</dbReference>
<reference evidence="2 3" key="1">
    <citation type="journal article" date="2016" name="Nat. Commun.">
        <title>Thousands of microbial genomes shed light on interconnected biogeochemical processes in an aquifer system.</title>
        <authorList>
            <person name="Anantharaman K."/>
            <person name="Brown C.T."/>
            <person name="Hug L.A."/>
            <person name="Sharon I."/>
            <person name="Castelle C.J."/>
            <person name="Probst A.J."/>
            <person name="Thomas B.C."/>
            <person name="Singh A."/>
            <person name="Wilkins M.J."/>
            <person name="Karaoz U."/>
            <person name="Brodie E.L."/>
            <person name="Williams K.H."/>
            <person name="Hubbard S.S."/>
            <person name="Banfield J.F."/>
        </authorList>
    </citation>
    <scope>NUCLEOTIDE SEQUENCE [LARGE SCALE GENOMIC DNA]</scope>
</reference>
<gene>
    <name evidence="2" type="ORF">A3E73_03050</name>
</gene>
<accession>A0A1F5DN18</accession>
<dbReference type="Proteomes" id="UP000176791">
    <property type="component" value="Unassembled WGS sequence"/>
</dbReference>
<sequence>MNLSTGPRVVIDTNVLISGFYWSGTPKQIIRLWLKGKFRLYASPGTAAELISLLIRFEVPQAKIRNIKKILTTHSIRIIPQQKVILCRDPKDNQFLELCLAASADYLVTGDKDLLVLKKFGQTQIFSPKQFLGRITK</sequence>
<evidence type="ECO:0000313" key="2">
    <source>
        <dbReference type="EMBL" id="OGD56440.1"/>
    </source>
</evidence>
<dbReference type="SMART" id="SM00670">
    <property type="entry name" value="PINc"/>
    <property type="match status" value="1"/>
</dbReference>
<name>A0A1F5DN18_9BACT</name>
<comment type="caution">
    <text evidence="2">The sequence shown here is derived from an EMBL/GenBank/DDBJ whole genome shotgun (WGS) entry which is preliminary data.</text>
</comment>
<protein>
    <submittedName>
        <fullName evidence="2">Putative toxin-antitoxin system toxin component, PIN family</fullName>
    </submittedName>
</protein>
<proteinExistence type="predicted"/>